<sequence>MMNNDSSTKRKIPTHVGLIMDGNRRWARERNLPQLEGHRKGYDKMKQVADWFFLRGVKVLSVYAFSTENWNREKTEVDYLMSLLGQGIKELLEDFKKKDYRALFSGRIDELPGDLPALCAEAMEQTKTHSSGTFNICFNYGGHAELLDAIKSIVKKQLTEEQIHDGIIRKYLYQGQLPDPDIIVRTGGEQRLSNFLLWQSAYSELIFLKKYWPDFEEMDVINVLDEYDKRERRYGQ</sequence>
<dbReference type="EC" id="2.5.1.-" evidence="2"/>
<keyword evidence="2" id="KW-0460">Magnesium</keyword>
<dbReference type="PROSITE" id="PS01066">
    <property type="entry name" value="UPP_SYNTHASE"/>
    <property type="match status" value="1"/>
</dbReference>
<dbReference type="CDD" id="cd00475">
    <property type="entry name" value="Cis_IPPS"/>
    <property type="match status" value="1"/>
</dbReference>
<evidence type="ECO:0000256" key="1">
    <source>
        <dbReference type="ARBA" id="ARBA00022679"/>
    </source>
</evidence>
<dbReference type="SUPFAM" id="SSF64005">
    <property type="entry name" value="Undecaprenyl diphosphate synthase"/>
    <property type="match status" value="1"/>
</dbReference>
<dbReference type="Pfam" id="PF01255">
    <property type="entry name" value="Prenyltransf"/>
    <property type="match status" value="1"/>
</dbReference>
<dbReference type="GO" id="GO:0016094">
    <property type="term" value="P:polyprenol biosynthetic process"/>
    <property type="evidence" value="ECO:0007669"/>
    <property type="project" value="TreeGrafter"/>
</dbReference>
<feature type="binding site" evidence="2">
    <location>
        <begin position="22"/>
        <end position="25"/>
    </location>
    <ligand>
        <name>substrate</name>
    </ligand>
</feature>
<dbReference type="InterPro" id="IPR036424">
    <property type="entry name" value="UPP_synth-like_sf"/>
</dbReference>
<dbReference type="GO" id="GO:0000287">
    <property type="term" value="F:magnesium ion binding"/>
    <property type="evidence" value="ECO:0007669"/>
    <property type="project" value="UniProtKB-UniRule"/>
</dbReference>
<feature type="binding site" evidence="2">
    <location>
        <position position="21"/>
    </location>
    <ligand>
        <name>Mg(2+)</name>
        <dbReference type="ChEBI" id="CHEBI:18420"/>
    </ligand>
</feature>
<feature type="binding site" evidence="2">
    <location>
        <position position="38"/>
    </location>
    <ligand>
        <name>substrate</name>
    </ligand>
</feature>
<dbReference type="InterPro" id="IPR018520">
    <property type="entry name" value="UPP_synth-like_CS"/>
</dbReference>
<dbReference type="NCBIfam" id="TIGR00055">
    <property type="entry name" value="uppS"/>
    <property type="match status" value="1"/>
</dbReference>
<proteinExistence type="inferred from homology"/>
<dbReference type="GO" id="GO:0045547">
    <property type="term" value="F:ditrans,polycis-polyprenyl diphosphate synthase [(2E,6E)-farnesyl diphosphate specific] activity"/>
    <property type="evidence" value="ECO:0007669"/>
    <property type="project" value="TreeGrafter"/>
</dbReference>
<dbReference type="Gene3D" id="3.40.1180.10">
    <property type="entry name" value="Decaprenyl diphosphate synthase-like"/>
    <property type="match status" value="1"/>
</dbReference>
<dbReference type="AlphaFoldDB" id="A0A2M6WLW7"/>
<dbReference type="EMBL" id="PFAS01000041">
    <property type="protein sequence ID" value="PIT93793.1"/>
    <property type="molecule type" value="Genomic_DNA"/>
</dbReference>
<comment type="similarity">
    <text evidence="2">Belongs to the UPP synthase family.</text>
</comment>
<comment type="caution">
    <text evidence="2">Lacks conserved residue(s) required for the propagation of feature annotation.</text>
</comment>
<feature type="binding site" evidence="2">
    <location>
        <position position="26"/>
    </location>
    <ligand>
        <name>substrate</name>
    </ligand>
</feature>
<feature type="binding site" evidence="2">
    <location>
        <begin position="191"/>
        <end position="193"/>
    </location>
    <ligand>
        <name>substrate</name>
    </ligand>
</feature>
<dbReference type="HAMAP" id="MF_01139">
    <property type="entry name" value="ISPT"/>
    <property type="match status" value="1"/>
</dbReference>
<organism evidence="3 4">
    <name type="scientific">Candidatus Falkowbacteria bacterium CG10_big_fil_rev_8_21_14_0_10_43_11</name>
    <dbReference type="NCBI Taxonomy" id="1974568"/>
    <lineage>
        <taxon>Bacteria</taxon>
        <taxon>Candidatus Falkowiibacteriota</taxon>
    </lineage>
</organism>
<feature type="binding site" evidence="2">
    <location>
        <position position="72"/>
    </location>
    <ligand>
        <name>substrate</name>
    </ligand>
</feature>
<feature type="binding site" evidence="2">
    <location>
        <position position="70"/>
    </location>
    <ligand>
        <name>substrate</name>
    </ligand>
</feature>
<dbReference type="PANTHER" id="PTHR10291">
    <property type="entry name" value="DEHYDRODOLICHYL DIPHOSPHATE SYNTHASE FAMILY MEMBER"/>
    <property type="match status" value="1"/>
</dbReference>
<evidence type="ECO:0000256" key="2">
    <source>
        <dbReference type="HAMAP-Rule" id="MF_01139"/>
    </source>
</evidence>
<evidence type="ECO:0000313" key="3">
    <source>
        <dbReference type="EMBL" id="PIT93793.1"/>
    </source>
</evidence>
<feature type="active site" description="Proton acceptor" evidence="2">
    <location>
        <position position="69"/>
    </location>
</feature>
<dbReference type="InterPro" id="IPR001441">
    <property type="entry name" value="UPP_synth-like"/>
</dbReference>
<comment type="subunit">
    <text evidence="2">Homodimer.</text>
</comment>
<keyword evidence="1 2" id="KW-0808">Transferase</keyword>
<reference evidence="4" key="1">
    <citation type="submission" date="2017-09" db="EMBL/GenBank/DDBJ databases">
        <title>Depth-based differentiation of microbial function through sediment-hosted aquifers and enrichment of novel symbionts in the deep terrestrial subsurface.</title>
        <authorList>
            <person name="Probst A.J."/>
            <person name="Ladd B."/>
            <person name="Jarett J.K."/>
            <person name="Geller-Mcgrath D.E."/>
            <person name="Sieber C.M.K."/>
            <person name="Emerson J.B."/>
            <person name="Anantharaman K."/>
            <person name="Thomas B.C."/>
            <person name="Malmstrom R."/>
            <person name="Stieglmeier M."/>
            <person name="Klingl A."/>
            <person name="Woyke T."/>
            <person name="Ryan C.M."/>
            <person name="Banfield J.F."/>
        </authorList>
    </citation>
    <scope>NUCLEOTIDE SEQUENCE [LARGE SCALE GENOMIC DNA]</scope>
</reference>
<dbReference type="PANTHER" id="PTHR10291:SF0">
    <property type="entry name" value="DEHYDRODOLICHYL DIPHOSPHATE SYNTHASE 2"/>
    <property type="match status" value="1"/>
</dbReference>
<comment type="function">
    <text evidence="2">Catalyzes the condensation of isopentenyl diphosphate (IPP) with allylic pyrophosphates generating different type of terpenoids.</text>
</comment>
<comment type="cofactor">
    <cofactor evidence="2">
        <name>Mg(2+)</name>
        <dbReference type="ChEBI" id="CHEBI:18420"/>
    </cofactor>
    <text evidence="2">Binds 2 magnesium ions per subunit.</text>
</comment>
<gene>
    <name evidence="3" type="primary">uppS</name>
    <name evidence="3" type="ORF">COU00_02500</name>
</gene>
<protein>
    <recommendedName>
        <fullName evidence="2">Isoprenyl transferase</fullName>
        <ecNumber evidence="2">2.5.1.-</ecNumber>
    </recommendedName>
</protein>
<keyword evidence="2" id="KW-0479">Metal-binding</keyword>
<feature type="binding site" evidence="2">
    <location>
        <begin position="66"/>
        <end position="68"/>
    </location>
    <ligand>
        <name>substrate</name>
    </ligand>
</feature>
<feature type="binding site" evidence="2">
    <location>
        <position position="204"/>
    </location>
    <ligand>
        <name>Mg(2+)</name>
        <dbReference type="ChEBI" id="CHEBI:18420"/>
    </ligand>
</feature>
<feature type="binding site" evidence="2">
    <location>
        <position position="185"/>
    </location>
    <ligand>
        <name>substrate</name>
    </ligand>
</feature>
<feature type="active site" evidence="2">
    <location>
        <position position="21"/>
    </location>
</feature>
<name>A0A2M6WLW7_9BACT</name>
<dbReference type="Proteomes" id="UP000229335">
    <property type="component" value="Unassembled WGS sequence"/>
</dbReference>
<accession>A0A2M6WLW7</accession>
<evidence type="ECO:0000313" key="4">
    <source>
        <dbReference type="Proteomes" id="UP000229335"/>
    </source>
</evidence>
<comment type="caution">
    <text evidence="3">The sequence shown here is derived from an EMBL/GenBank/DDBJ whole genome shotgun (WGS) entry which is preliminary data.</text>
</comment>